<gene>
    <name evidence="2" type="ORF">LWI29_016296</name>
</gene>
<feature type="compositionally biased region" description="Polar residues" evidence="1">
    <location>
        <begin position="229"/>
        <end position="238"/>
    </location>
</feature>
<dbReference type="EMBL" id="JAUESC010000004">
    <property type="protein sequence ID" value="KAK0596498.1"/>
    <property type="molecule type" value="Genomic_DNA"/>
</dbReference>
<name>A0AA39SSN9_ACESA</name>
<evidence type="ECO:0000313" key="2">
    <source>
        <dbReference type="EMBL" id="KAK0596498.1"/>
    </source>
</evidence>
<comment type="caution">
    <text evidence="2">The sequence shown here is derived from an EMBL/GenBank/DDBJ whole genome shotgun (WGS) entry which is preliminary data.</text>
</comment>
<reference evidence="2" key="2">
    <citation type="submission" date="2023-06" db="EMBL/GenBank/DDBJ databases">
        <authorList>
            <person name="Swenson N.G."/>
            <person name="Wegrzyn J.L."/>
            <person name="Mcevoy S.L."/>
        </authorList>
    </citation>
    <scope>NUCLEOTIDE SEQUENCE</scope>
    <source>
        <strain evidence="2">NS2018</strain>
        <tissue evidence="2">Leaf</tissue>
    </source>
</reference>
<feature type="compositionally biased region" description="Polar residues" evidence="1">
    <location>
        <begin position="1"/>
        <end position="17"/>
    </location>
</feature>
<dbReference type="Proteomes" id="UP001168877">
    <property type="component" value="Unassembled WGS sequence"/>
</dbReference>
<sequence length="263" mass="28876">MVSSYQSGGDQHSNGNVRGSWKGRERIHRGPNFNRYHQEGRSYAEAVKEDSTLKSETENVDTNQTFRRSRRVTYPAGDSRLDRGRDEEEEDSLFLTKEKLESRKHVRKGAGCSQGQQGIEVGGVRENVNKGKGCWVPRSKSRSRVPSCNGSLWIETKRGVNREQKRCGSNSISSSSESDRGPIMYGLLTTGECSYKRPVERGGSSGPIVGKNGIGLPVVSKKPLRNKETNGNSAQSDSNSEDSGDLSPRNSDGASLRSFSGQD</sequence>
<feature type="region of interest" description="Disordered" evidence="1">
    <location>
        <begin position="159"/>
        <end position="263"/>
    </location>
</feature>
<evidence type="ECO:0000313" key="3">
    <source>
        <dbReference type="Proteomes" id="UP001168877"/>
    </source>
</evidence>
<feature type="region of interest" description="Disordered" evidence="1">
    <location>
        <begin position="1"/>
        <end position="91"/>
    </location>
</feature>
<organism evidence="2 3">
    <name type="scientific">Acer saccharum</name>
    <name type="common">Sugar maple</name>
    <dbReference type="NCBI Taxonomy" id="4024"/>
    <lineage>
        <taxon>Eukaryota</taxon>
        <taxon>Viridiplantae</taxon>
        <taxon>Streptophyta</taxon>
        <taxon>Embryophyta</taxon>
        <taxon>Tracheophyta</taxon>
        <taxon>Spermatophyta</taxon>
        <taxon>Magnoliopsida</taxon>
        <taxon>eudicotyledons</taxon>
        <taxon>Gunneridae</taxon>
        <taxon>Pentapetalae</taxon>
        <taxon>rosids</taxon>
        <taxon>malvids</taxon>
        <taxon>Sapindales</taxon>
        <taxon>Sapindaceae</taxon>
        <taxon>Hippocastanoideae</taxon>
        <taxon>Acereae</taxon>
        <taxon>Acer</taxon>
    </lineage>
</organism>
<protein>
    <submittedName>
        <fullName evidence="2">Uncharacterized protein</fullName>
    </submittedName>
</protein>
<reference evidence="2" key="1">
    <citation type="journal article" date="2022" name="Plant J.">
        <title>Strategies of tolerance reflected in two North American maple genomes.</title>
        <authorList>
            <person name="McEvoy S.L."/>
            <person name="Sezen U.U."/>
            <person name="Trouern-Trend A."/>
            <person name="McMahon S.M."/>
            <person name="Schaberg P.G."/>
            <person name="Yang J."/>
            <person name="Wegrzyn J.L."/>
            <person name="Swenson N.G."/>
        </authorList>
    </citation>
    <scope>NUCLEOTIDE SEQUENCE</scope>
    <source>
        <strain evidence="2">NS2018</strain>
    </source>
</reference>
<feature type="compositionally biased region" description="Polar residues" evidence="1">
    <location>
        <begin position="248"/>
        <end position="263"/>
    </location>
</feature>
<proteinExistence type="predicted"/>
<evidence type="ECO:0000256" key="1">
    <source>
        <dbReference type="SAM" id="MobiDB-lite"/>
    </source>
</evidence>
<dbReference type="AlphaFoldDB" id="A0AA39SSN9"/>
<keyword evidence="3" id="KW-1185">Reference proteome</keyword>
<feature type="compositionally biased region" description="Basic and acidic residues" evidence="1">
    <location>
        <begin position="36"/>
        <end position="57"/>
    </location>
</feature>
<accession>A0AA39SSN9</accession>